<dbReference type="SMART" id="SM00871">
    <property type="entry name" value="AraC_E_bind"/>
    <property type="match status" value="1"/>
</dbReference>
<reference evidence="2 3" key="1">
    <citation type="submission" date="2021-05" db="EMBL/GenBank/DDBJ databases">
        <title>Novel Bacillus species.</title>
        <authorList>
            <person name="Liu G."/>
        </authorList>
    </citation>
    <scope>NUCLEOTIDE SEQUENCE [LARGE SCALE GENOMIC DNA]</scope>
    <source>
        <strain evidence="2 3">FJAT-49732</strain>
    </source>
</reference>
<evidence type="ECO:0000313" key="3">
    <source>
        <dbReference type="Proteomes" id="UP000682713"/>
    </source>
</evidence>
<comment type="caution">
    <text evidence="2">The sequence shown here is derived from an EMBL/GenBank/DDBJ whole genome shotgun (WGS) entry which is preliminary data.</text>
</comment>
<dbReference type="SUPFAM" id="SSF55136">
    <property type="entry name" value="Probable bacterial effector-binding domain"/>
    <property type="match status" value="1"/>
</dbReference>
<dbReference type="InterPro" id="IPR011256">
    <property type="entry name" value="Reg_factor_effector_dom_sf"/>
</dbReference>
<feature type="domain" description="AraC effector-binding" evidence="1">
    <location>
        <begin position="4"/>
        <end position="153"/>
    </location>
</feature>
<dbReference type="InterPro" id="IPR029441">
    <property type="entry name" value="Cass2"/>
</dbReference>
<keyword evidence="3" id="KW-1185">Reference proteome</keyword>
<dbReference type="Gene3D" id="3.20.80.10">
    <property type="entry name" value="Regulatory factor, effector binding domain"/>
    <property type="match status" value="1"/>
</dbReference>
<dbReference type="EMBL" id="JAGYPJ010000001">
    <property type="protein sequence ID" value="MBS4200911.1"/>
    <property type="molecule type" value="Genomic_DNA"/>
</dbReference>
<evidence type="ECO:0000313" key="2">
    <source>
        <dbReference type="EMBL" id="MBS4200911.1"/>
    </source>
</evidence>
<name>A0A942TQ95_9BACI</name>
<protein>
    <submittedName>
        <fullName evidence="2">GyrI-like domain-containing protein</fullName>
    </submittedName>
</protein>
<accession>A0A942TQ95</accession>
<gene>
    <name evidence="2" type="ORF">KHA93_14840</name>
</gene>
<proteinExistence type="predicted"/>
<dbReference type="RefSeq" id="WP_213111441.1">
    <property type="nucleotide sequence ID" value="NZ_JAGYPJ010000001.1"/>
</dbReference>
<organism evidence="2 3">
    <name type="scientific">Lederbergia citrisecunda</name>
    <dbReference type="NCBI Taxonomy" id="2833583"/>
    <lineage>
        <taxon>Bacteria</taxon>
        <taxon>Bacillati</taxon>
        <taxon>Bacillota</taxon>
        <taxon>Bacilli</taxon>
        <taxon>Bacillales</taxon>
        <taxon>Bacillaceae</taxon>
        <taxon>Lederbergia</taxon>
    </lineage>
</organism>
<evidence type="ECO:0000259" key="1">
    <source>
        <dbReference type="SMART" id="SM00871"/>
    </source>
</evidence>
<dbReference type="Pfam" id="PF14526">
    <property type="entry name" value="Cass2"/>
    <property type="match status" value="1"/>
</dbReference>
<dbReference type="InterPro" id="IPR010499">
    <property type="entry name" value="AraC_E-bd"/>
</dbReference>
<dbReference type="AlphaFoldDB" id="A0A942TQ95"/>
<sequence>MTTTQVEILEKEEILLVGFSVMESLNDILANRTVGILREDLDKRSNEVENREGNGIYLIQIYSENGWTPDTPFENIIAVKVSSFGEIPTDMVTHKVPAGRYAKFVHVGLESEISHTYDRINNYALRPFDVEYWEDIHSLETEESEIDIYIPVK</sequence>
<dbReference type="Proteomes" id="UP000682713">
    <property type="component" value="Unassembled WGS sequence"/>
</dbReference>